<dbReference type="STRING" id="1715693.PH7735_02478"/>
<name>A0A0P1IAH2_9RHOB</name>
<dbReference type="PANTHER" id="PTHR35841">
    <property type="entry name" value="PHOSPHONATES-BINDING PERIPLASMIC PROTEIN"/>
    <property type="match status" value="1"/>
</dbReference>
<dbReference type="RefSeq" id="WP_058311644.1">
    <property type="nucleotide sequence ID" value="NZ_CYTW01000002.1"/>
</dbReference>
<proteinExistence type="predicted"/>
<reference evidence="2" key="1">
    <citation type="submission" date="2015-09" db="EMBL/GenBank/DDBJ databases">
        <authorList>
            <person name="Rodrigo-Torres Lidia"/>
            <person name="Arahal R.David."/>
        </authorList>
    </citation>
    <scope>NUCLEOTIDE SEQUENCE [LARGE SCALE GENOMIC DNA]</scope>
    <source>
        <strain evidence="2">CECT 7735</strain>
    </source>
</reference>
<dbReference type="SUPFAM" id="SSF53850">
    <property type="entry name" value="Periplasmic binding protein-like II"/>
    <property type="match status" value="1"/>
</dbReference>
<dbReference type="AlphaFoldDB" id="A0A0P1IAH2"/>
<dbReference type="PANTHER" id="PTHR35841:SF1">
    <property type="entry name" value="PHOSPHONATES-BINDING PERIPLASMIC PROTEIN"/>
    <property type="match status" value="1"/>
</dbReference>
<dbReference type="EMBL" id="CYTW01000002">
    <property type="protein sequence ID" value="CUK01636.1"/>
    <property type="molecule type" value="Genomic_DNA"/>
</dbReference>
<organism evidence="1 2">
    <name type="scientific">Shimia thalassica</name>
    <dbReference type="NCBI Taxonomy" id="1715693"/>
    <lineage>
        <taxon>Bacteria</taxon>
        <taxon>Pseudomonadati</taxon>
        <taxon>Pseudomonadota</taxon>
        <taxon>Alphaproteobacteria</taxon>
        <taxon>Rhodobacterales</taxon>
        <taxon>Roseobacteraceae</taxon>
    </lineage>
</organism>
<keyword evidence="2" id="KW-1185">Reference proteome</keyword>
<dbReference type="GeneID" id="83881497"/>
<evidence type="ECO:0000313" key="1">
    <source>
        <dbReference type="EMBL" id="CUK01636.1"/>
    </source>
</evidence>
<sequence length="245" mass="27016">MIAMLGMYDRPETAASNDRLWQAIRDHLGYGPSKLTRDCDFWEIWESPDLLFAQTCGMPYRTRLHRQVQLVGTPDYGLPDCPAGHYYSVFVTHVDVSQATLADLCEGTFAYNEPVSQSGWAAPQYHLAKMGLAPGKKIQSGAHYLSARAVAEKQADFASLDALTWELIQRYDDFAKSLHVVARTTPTPTLPYITGPRQNATEIRTAVAKAIADLSLKDRAILGLQQLVEIPASAYLAVPSPPPPV</sequence>
<gene>
    <name evidence="1" type="ORF">PH7735_02478</name>
</gene>
<evidence type="ECO:0000313" key="2">
    <source>
        <dbReference type="Proteomes" id="UP000051870"/>
    </source>
</evidence>
<protein>
    <submittedName>
        <fullName evidence="1">Phosphate/phosphite/phosphonate ABC transporters, periplasmic binding protein</fullName>
    </submittedName>
</protein>
<dbReference type="Gene3D" id="3.40.190.10">
    <property type="entry name" value="Periplasmic binding protein-like II"/>
    <property type="match status" value="1"/>
</dbReference>
<dbReference type="Proteomes" id="UP000051870">
    <property type="component" value="Unassembled WGS sequence"/>
</dbReference>
<accession>A0A0P1IAH2</accession>
<dbReference type="Pfam" id="PF12974">
    <property type="entry name" value="Phosphonate-bd"/>
    <property type="match status" value="1"/>
</dbReference>